<dbReference type="SUPFAM" id="SSF56712">
    <property type="entry name" value="Prokaryotic type I DNA topoisomerase"/>
    <property type="match status" value="1"/>
</dbReference>
<dbReference type="InterPro" id="IPR000380">
    <property type="entry name" value="Topo_IA"/>
</dbReference>
<evidence type="ECO:0000256" key="6">
    <source>
        <dbReference type="ARBA" id="ARBA00023235"/>
    </source>
</evidence>
<comment type="catalytic activity">
    <reaction evidence="1">
        <text>ATP-independent breakage of single-stranded DNA, followed by passage and rejoining.</text>
        <dbReference type="EC" id="5.6.2.1"/>
    </reaction>
</comment>
<evidence type="ECO:0000256" key="3">
    <source>
        <dbReference type="ARBA" id="ARBA00012891"/>
    </source>
</evidence>
<evidence type="ECO:0000259" key="12">
    <source>
        <dbReference type="PROSITE" id="PS50880"/>
    </source>
</evidence>
<dbReference type="Proteomes" id="UP000323225">
    <property type="component" value="Unassembled WGS sequence"/>
</dbReference>
<dbReference type="Gene3D" id="1.10.460.10">
    <property type="entry name" value="Topoisomerase I, domain 2"/>
    <property type="match status" value="1"/>
</dbReference>
<reference evidence="14 15" key="1">
    <citation type="submission" date="2019-09" db="EMBL/GenBank/DDBJ databases">
        <authorList>
            <person name="Kritzky A."/>
            <person name="Schelkanova E.Y."/>
            <person name="Alkhova Z.V."/>
            <person name="Smirnova N.I."/>
        </authorList>
    </citation>
    <scope>NUCLEOTIDE SEQUENCE [LARGE SCALE GENOMIC DNA]</scope>
    <source>
        <strain evidence="14 15">M1526</strain>
    </source>
</reference>
<dbReference type="Pfam" id="PF01131">
    <property type="entry name" value="Topoisom_bac"/>
    <property type="match status" value="1"/>
</dbReference>
<keyword evidence="6" id="KW-0413">Isomerase</keyword>
<dbReference type="InterPro" id="IPR003601">
    <property type="entry name" value="Topo_IA_2"/>
</dbReference>
<dbReference type="InterPro" id="IPR013824">
    <property type="entry name" value="Topo_IA_cen_sub1"/>
</dbReference>
<dbReference type="Gene3D" id="1.10.290.10">
    <property type="entry name" value="Topoisomerase I, domain 4"/>
    <property type="match status" value="1"/>
</dbReference>
<dbReference type="SMART" id="SM00437">
    <property type="entry name" value="TOP1Ac"/>
    <property type="match status" value="1"/>
</dbReference>
<evidence type="ECO:0000256" key="2">
    <source>
        <dbReference type="ARBA" id="ARBA00009446"/>
    </source>
</evidence>
<accession>A0A5B1C1Y0</accession>
<evidence type="ECO:0000313" key="14">
    <source>
        <dbReference type="EMBL" id="KAA1254686.1"/>
    </source>
</evidence>
<dbReference type="InterPro" id="IPR006171">
    <property type="entry name" value="TOPRIM_dom"/>
</dbReference>
<dbReference type="AlphaFoldDB" id="A0A5B1C1Y0"/>
<sequence length="550" mass="62839">MKDFLMVIESDWKVYRLTQILNELGCSNFKVISTRGHIRDLPADRMAVNLETFERDEIYLDEHLLSKIVEDSKKYEKTIICTDDDTEGEKIAFDLAREIKNKYQRTSIKEMTTESVMQSLNNSREINQSMVNEHISKRIVDRVIGFELSVRDVNNRAEIGRVVTPLLSYIDKNAQKSGVIFKNIKSDGINVKLIFDCYALDAETIAGITECLSGMTSLELVKTSEKEKHDQSTLWNGKQAMVNIASSLNMKVSDVFKHLQDLYAQGMISYFRTDSCSVSDEDVAKLINLAMAFGINTDASHAIRTRSDKGTERLSKVERIQHSHGALIPLSTKIDPFAPLQSLSSRDQVYSVLLRHTLKVIKKPAIIREINFKPDLSSAMNKPFFDLVSKYRDKIKFKFVSRTIKGIDRPEFPYYPEILPNGVNFGIKKNSDDCGYRLIQKDLMIALLMTRHGLGRPSTFALHSERISKRYIDNTNCITFHAKESLLKAKQEAPLLCELETYHELDKLFSDEGKTIAERISLSLEMLERKETKEGQETKKSKSSEISPFR</sequence>
<dbReference type="SMART" id="SM00493">
    <property type="entry name" value="TOPRIM"/>
    <property type="match status" value="1"/>
</dbReference>
<evidence type="ECO:0000313" key="15">
    <source>
        <dbReference type="Proteomes" id="UP000323225"/>
    </source>
</evidence>
<dbReference type="GO" id="GO:0003677">
    <property type="term" value="F:DNA binding"/>
    <property type="evidence" value="ECO:0007669"/>
    <property type="project" value="UniProtKB-KW"/>
</dbReference>
<evidence type="ECO:0000256" key="1">
    <source>
        <dbReference type="ARBA" id="ARBA00000213"/>
    </source>
</evidence>
<dbReference type="InterPro" id="IPR003602">
    <property type="entry name" value="Topo_IA_DNA-bd_dom"/>
</dbReference>
<evidence type="ECO:0000256" key="8">
    <source>
        <dbReference type="ARBA" id="ARBA00031985"/>
    </source>
</evidence>
<evidence type="ECO:0000256" key="9">
    <source>
        <dbReference type="ARBA" id="ARBA00032235"/>
    </source>
</evidence>
<dbReference type="Gene3D" id="3.40.50.140">
    <property type="match status" value="1"/>
</dbReference>
<dbReference type="GO" id="GO:0003917">
    <property type="term" value="F:DNA topoisomerase type I (single strand cut, ATP-independent) activity"/>
    <property type="evidence" value="ECO:0007669"/>
    <property type="project" value="UniProtKB-EC"/>
</dbReference>
<dbReference type="GO" id="GO:0006265">
    <property type="term" value="P:DNA topological change"/>
    <property type="evidence" value="ECO:0007669"/>
    <property type="project" value="InterPro"/>
</dbReference>
<dbReference type="PANTHER" id="PTHR42785:SF1">
    <property type="entry name" value="DNA TOPOISOMERASE"/>
    <property type="match status" value="1"/>
</dbReference>
<dbReference type="Pfam" id="PF01751">
    <property type="entry name" value="Toprim"/>
    <property type="match status" value="1"/>
</dbReference>
<keyword evidence="5" id="KW-0238">DNA-binding</keyword>
<organism evidence="14 15">
    <name type="scientific">Vibrio cholerae</name>
    <dbReference type="NCBI Taxonomy" id="666"/>
    <lineage>
        <taxon>Bacteria</taxon>
        <taxon>Pseudomonadati</taxon>
        <taxon>Pseudomonadota</taxon>
        <taxon>Gammaproteobacteria</taxon>
        <taxon>Vibrionales</taxon>
        <taxon>Vibrionaceae</taxon>
        <taxon>Vibrio</taxon>
    </lineage>
</organism>
<dbReference type="EC" id="5.6.2.1" evidence="3"/>
<dbReference type="SMART" id="SM00436">
    <property type="entry name" value="TOP1Bc"/>
    <property type="match status" value="1"/>
</dbReference>
<dbReference type="PANTHER" id="PTHR42785">
    <property type="entry name" value="DNA TOPOISOMERASE, TYPE IA, CORE"/>
    <property type="match status" value="1"/>
</dbReference>
<dbReference type="PROSITE" id="PS52039">
    <property type="entry name" value="TOPO_IA_2"/>
    <property type="match status" value="1"/>
</dbReference>
<dbReference type="Gene3D" id="2.60.510.20">
    <property type="match status" value="1"/>
</dbReference>
<keyword evidence="4" id="KW-0799">Topoisomerase</keyword>
<feature type="compositionally biased region" description="Basic and acidic residues" evidence="11">
    <location>
        <begin position="528"/>
        <end position="543"/>
    </location>
</feature>
<proteinExistence type="inferred from homology"/>
<comment type="caution">
    <text evidence="14">The sequence shown here is derived from an EMBL/GenBank/DDBJ whole genome shotgun (WGS) entry which is preliminary data.</text>
</comment>
<evidence type="ECO:0000256" key="11">
    <source>
        <dbReference type="SAM" id="MobiDB-lite"/>
    </source>
</evidence>
<evidence type="ECO:0000256" key="7">
    <source>
        <dbReference type="ARBA" id="ARBA00030003"/>
    </source>
</evidence>
<protein>
    <recommendedName>
        <fullName evidence="3">DNA topoisomerase</fullName>
        <ecNumber evidence="3">5.6.2.1</ecNumber>
    </recommendedName>
    <alternativeName>
        <fullName evidence="10">Omega-protein</fullName>
    </alternativeName>
    <alternativeName>
        <fullName evidence="9">Relaxing enzyme</fullName>
    </alternativeName>
    <alternativeName>
        <fullName evidence="7">Swivelase</fullName>
    </alternativeName>
    <alternativeName>
        <fullName evidence="8">Untwisting enzyme</fullName>
    </alternativeName>
</protein>
<feature type="domain" description="Toprim" evidence="12">
    <location>
        <begin position="3"/>
        <end position="114"/>
    </location>
</feature>
<comment type="similarity">
    <text evidence="2">Belongs to the type IA topoisomerase family.</text>
</comment>
<name>A0A5B1C1Y0_VIBCL</name>
<evidence type="ECO:0000259" key="13">
    <source>
        <dbReference type="PROSITE" id="PS52039"/>
    </source>
</evidence>
<dbReference type="PRINTS" id="PR00417">
    <property type="entry name" value="PRTPISMRASEI"/>
</dbReference>
<gene>
    <name evidence="14" type="ORF">F0M16_10490</name>
</gene>
<dbReference type="EMBL" id="VUAA01000010">
    <property type="protein sequence ID" value="KAA1254686.1"/>
    <property type="molecule type" value="Genomic_DNA"/>
</dbReference>
<evidence type="ECO:0000256" key="5">
    <source>
        <dbReference type="ARBA" id="ARBA00023125"/>
    </source>
</evidence>
<dbReference type="InterPro" id="IPR013826">
    <property type="entry name" value="Topo_IA_cen_sub3"/>
</dbReference>
<dbReference type="InterPro" id="IPR013497">
    <property type="entry name" value="Topo_IA_cen"/>
</dbReference>
<feature type="domain" description="Topo IA-type catalytic" evidence="13">
    <location>
        <begin position="127"/>
        <end position="549"/>
    </location>
</feature>
<feature type="region of interest" description="Disordered" evidence="11">
    <location>
        <begin position="528"/>
        <end position="550"/>
    </location>
</feature>
<evidence type="ECO:0000256" key="10">
    <source>
        <dbReference type="ARBA" id="ARBA00032877"/>
    </source>
</evidence>
<evidence type="ECO:0000256" key="4">
    <source>
        <dbReference type="ARBA" id="ARBA00023029"/>
    </source>
</evidence>
<dbReference type="PROSITE" id="PS50880">
    <property type="entry name" value="TOPRIM"/>
    <property type="match status" value="1"/>
</dbReference>
<dbReference type="InterPro" id="IPR023405">
    <property type="entry name" value="Topo_IA_core_domain"/>
</dbReference>